<dbReference type="Proteomes" id="UP001273350">
    <property type="component" value="Unassembled WGS sequence"/>
</dbReference>
<evidence type="ECO:0000259" key="2">
    <source>
        <dbReference type="SMART" id="SM00460"/>
    </source>
</evidence>
<accession>A0ABU4R7N2</accession>
<dbReference type="InterPro" id="IPR052557">
    <property type="entry name" value="CAP/Cytokinesis_protein"/>
</dbReference>
<reference evidence="3 4" key="1">
    <citation type="submission" date="2023-11" db="EMBL/GenBank/DDBJ databases">
        <title>Unpublished Manusciprt.</title>
        <authorList>
            <person name="Saticioglu I.B."/>
            <person name="Ay H."/>
            <person name="Ajmi N."/>
            <person name="Altun S."/>
            <person name="Duman M."/>
        </authorList>
    </citation>
    <scope>NUCLEOTIDE SEQUENCE [LARGE SCALE GENOMIC DNA]</scope>
    <source>
        <strain evidence="3 4">Fl-318</strain>
    </source>
</reference>
<feature type="domain" description="Transglutaminase-like" evidence="2">
    <location>
        <begin position="110"/>
        <end position="177"/>
    </location>
</feature>
<comment type="caution">
    <text evidence="3">The sequence shown here is derived from an EMBL/GenBank/DDBJ whole genome shotgun (WGS) entry which is preliminary data.</text>
</comment>
<gene>
    <name evidence="3" type="ORF">SGQ83_02710</name>
</gene>
<organism evidence="3 4">
    <name type="scientific">Flavobacterium cupriresistens</name>
    <dbReference type="NCBI Taxonomy" id="2893885"/>
    <lineage>
        <taxon>Bacteria</taxon>
        <taxon>Pseudomonadati</taxon>
        <taxon>Bacteroidota</taxon>
        <taxon>Flavobacteriia</taxon>
        <taxon>Flavobacteriales</taxon>
        <taxon>Flavobacteriaceae</taxon>
        <taxon>Flavobacterium</taxon>
    </lineage>
</organism>
<keyword evidence="1" id="KW-0732">Signal</keyword>
<dbReference type="RefSeq" id="WP_230001479.1">
    <property type="nucleotide sequence ID" value="NZ_CP087134.1"/>
</dbReference>
<evidence type="ECO:0000313" key="3">
    <source>
        <dbReference type="EMBL" id="MDX6188246.1"/>
    </source>
</evidence>
<feature type="chain" id="PRO_5046040271" evidence="1">
    <location>
        <begin position="21"/>
        <end position="327"/>
    </location>
</feature>
<sequence length="327" mass="37653">MPLKKLLILFLFANMIFLHASYSQNYSAIDSIVLKYPDFGNTTKLAERIKIDFTSEHDKARAIYSWIALNLEYDLETFLNPRDKKSFSAKEDADWAKKKQLNDASTTQKAFRSRKAVCEGFANLYAHLAALTGLKCQVVTGDSKVDLPDIGRRNYLSNHAWNTVQVDGKWILIDVTWGQGSYDFKRKVLVRKFTPIYFDMEPKYFNAKHYPEAAMYKGNTGNKNEFLNGPLIYNDFIAEKCEILMPFSGVINANEGDKVTFKIKNVSKGDDLYYLDKKEEKVKIENLKEQDGVLEFQITYNRKQGRFITLYLDKNALASFKVVPKTI</sequence>
<keyword evidence="4" id="KW-1185">Reference proteome</keyword>
<proteinExistence type="predicted"/>
<name>A0ABU4R7N2_9FLAO</name>
<dbReference type="InterPro" id="IPR038765">
    <property type="entry name" value="Papain-like_cys_pep_sf"/>
</dbReference>
<feature type="signal peptide" evidence="1">
    <location>
        <begin position="1"/>
        <end position="20"/>
    </location>
</feature>
<dbReference type="EMBL" id="JAWXVI010000002">
    <property type="protein sequence ID" value="MDX6188246.1"/>
    <property type="molecule type" value="Genomic_DNA"/>
</dbReference>
<dbReference type="PANTHER" id="PTHR46333">
    <property type="entry name" value="CYTOKINESIS PROTEIN 3"/>
    <property type="match status" value="1"/>
</dbReference>
<evidence type="ECO:0000313" key="4">
    <source>
        <dbReference type="Proteomes" id="UP001273350"/>
    </source>
</evidence>
<protein>
    <submittedName>
        <fullName evidence="3">Transglutaminase domain-containing protein</fullName>
    </submittedName>
</protein>
<dbReference type="Gene3D" id="3.10.620.30">
    <property type="match status" value="1"/>
</dbReference>
<dbReference type="SUPFAM" id="SSF54001">
    <property type="entry name" value="Cysteine proteinases"/>
    <property type="match status" value="1"/>
</dbReference>
<evidence type="ECO:0000256" key="1">
    <source>
        <dbReference type="SAM" id="SignalP"/>
    </source>
</evidence>
<dbReference type="InterPro" id="IPR002931">
    <property type="entry name" value="Transglutaminase-like"/>
</dbReference>
<dbReference type="PANTHER" id="PTHR46333:SF2">
    <property type="entry name" value="CYTOKINESIS PROTEIN 3"/>
    <property type="match status" value="1"/>
</dbReference>
<dbReference type="SMART" id="SM00460">
    <property type="entry name" value="TGc"/>
    <property type="match status" value="1"/>
</dbReference>
<dbReference type="Pfam" id="PF01841">
    <property type="entry name" value="Transglut_core"/>
    <property type="match status" value="1"/>
</dbReference>